<dbReference type="AlphaFoldDB" id="A0AAE0L2T7"/>
<organism evidence="2 3">
    <name type="scientific">Cymbomonas tetramitiformis</name>
    <dbReference type="NCBI Taxonomy" id="36881"/>
    <lineage>
        <taxon>Eukaryota</taxon>
        <taxon>Viridiplantae</taxon>
        <taxon>Chlorophyta</taxon>
        <taxon>Pyramimonadophyceae</taxon>
        <taxon>Pyramimonadales</taxon>
        <taxon>Pyramimonadaceae</taxon>
        <taxon>Cymbomonas</taxon>
    </lineage>
</organism>
<gene>
    <name evidence="2" type="ORF">CYMTET_21591</name>
</gene>
<evidence type="ECO:0000313" key="3">
    <source>
        <dbReference type="Proteomes" id="UP001190700"/>
    </source>
</evidence>
<feature type="compositionally biased region" description="Basic and acidic residues" evidence="1">
    <location>
        <begin position="59"/>
        <end position="73"/>
    </location>
</feature>
<feature type="region of interest" description="Disordered" evidence="1">
    <location>
        <begin position="53"/>
        <end position="75"/>
    </location>
</feature>
<evidence type="ECO:0000313" key="2">
    <source>
        <dbReference type="EMBL" id="KAK3269988.1"/>
    </source>
</evidence>
<sequence length="160" mass="17368">MLKGVFALLSNRYTMLQLRASIESDATSQGGAEALRAKLAFIEEKVYAGSDGLAAGSEPVERSQDLAQPHESEGEVNWVNPPWSLLDEVVHKLREEGCAATVVAPYWPGQMWFQQLEAMADVVAILPRSRDLFTPSRLGGSELLGASSSDGIMFRISASQ</sequence>
<comment type="caution">
    <text evidence="2">The sequence shown here is derived from an EMBL/GenBank/DDBJ whole genome shotgun (WGS) entry which is preliminary data.</text>
</comment>
<proteinExistence type="predicted"/>
<protein>
    <submittedName>
        <fullName evidence="2">Uncharacterized protein</fullName>
    </submittedName>
</protein>
<dbReference type="EMBL" id="LGRX02010627">
    <property type="protein sequence ID" value="KAK3269988.1"/>
    <property type="molecule type" value="Genomic_DNA"/>
</dbReference>
<dbReference type="Proteomes" id="UP001190700">
    <property type="component" value="Unassembled WGS sequence"/>
</dbReference>
<evidence type="ECO:0000256" key="1">
    <source>
        <dbReference type="SAM" id="MobiDB-lite"/>
    </source>
</evidence>
<accession>A0AAE0L2T7</accession>
<reference evidence="2 3" key="1">
    <citation type="journal article" date="2015" name="Genome Biol. Evol.">
        <title>Comparative Genomics of a Bacterivorous Green Alga Reveals Evolutionary Causalities and Consequences of Phago-Mixotrophic Mode of Nutrition.</title>
        <authorList>
            <person name="Burns J.A."/>
            <person name="Paasch A."/>
            <person name="Narechania A."/>
            <person name="Kim E."/>
        </authorList>
    </citation>
    <scope>NUCLEOTIDE SEQUENCE [LARGE SCALE GENOMIC DNA]</scope>
    <source>
        <strain evidence="2 3">PLY_AMNH</strain>
    </source>
</reference>
<keyword evidence="3" id="KW-1185">Reference proteome</keyword>
<name>A0AAE0L2T7_9CHLO</name>